<evidence type="ECO:0000256" key="1">
    <source>
        <dbReference type="SAM" id="MobiDB-lite"/>
    </source>
</evidence>
<name>A0ABT4RJ91_9ACTN</name>
<sequence>MPVTEPLPARALLDREIMLRCLADAAETADAADFAAGRPARRVLELRLRTTETRRAAALLREQARAMRGAPDGPPSILAHRRAILSGLSMHRMVLDIRRADLWMTREAAAERRSDAQALRAQAEQLRRHRRR</sequence>
<evidence type="ECO:0000313" key="3">
    <source>
        <dbReference type="Proteomes" id="UP001147700"/>
    </source>
</evidence>
<evidence type="ECO:0000313" key="2">
    <source>
        <dbReference type="EMBL" id="MDA0138609.1"/>
    </source>
</evidence>
<proteinExistence type="predicted"/>
<comment type="caution">
    <text evidence="2">The sequence shown here is derived from an EMBL/GenBank/DDBJ whole genome shotgun (WGS) entry which is preliminary data.</text>
</comment>
<evidence type="ECO:0008006" key="4">
    <source>
        <dbReference type="Google" id="ProtNLM"/>
    </source>
</evidence>
<gene>
    <name evidence="2" type="ORF">OJ962_13990</name>
</gene>
<feature type="region of interest" description="Disordered" evidence="1">
    <location>
        <begin position="113"/>
        <end position="132"/>
    </location>
</feature>
<organism evidence="2 3">
    <name type="scientific">Solirubrobacter deserti</name>
    <dbReference type="NCBI Taxonomy" id="2282478"/>
    <lineage>
        <taxon>Bacteria</taxon>
        <taxon>Bacillati</taxon>
        <taxon>Actinomycetota</taxon>
        <taxon>Thermoleophilia</taxon>
        <taxon>Solirubrobacterales</taxon>
        <taxon>Solirubrobacteraceae</taxon>
        <taxon>Solirubrobacter</taxon>
    </lineage>
</organism>
<accession>A0ABT4RJ91</accession>
<dbReference type="RefSeq" id="WP_202955289.1">
    <property type="nucleotide sequence ID" value="NZ_JAPCID010000017.1"/>
</dbReference>
<reference evidence="2" key="1">
    <citation type="submission" date="2022-10" db="EMBL/GenBank/DDBJ databases">
        <title>The WGS of Solirubrobacter sp. CPCC 204708.</title>
        <authorList>
            <person name="Jiang Z."/>
        </authorList>
    </citation>
    <scope>NUCLEOTIDE SEQUENCE</scope>
    <source>
        <strain evidence="2">CPCC 204708</strain>
    </source>
</reference>
<dbReference type="Proteomes" id="UP001147700">
    <property type="component" value="Unassembled WGS sequence"/>
</dbReference>
<dbReference type="EMBL" id="JAPCID010000017">
    <property type="protein sequence ID" value="MDA0138609.1"/>
    <property type="molecule type" value="Genomic_DNA"/>
</dbReference>
<protein>
    <recommendedName>
        <fullName evidence="4">DUF222 domain-containing protein</fullName>
    </recommendedName>
</protein>
<keyword evidence="3" id="KW-1185">Reference proteome</keyword>